<organism evidence="2 3">
    <name type="scientific">Paenibacillus hexagrammi</name>
    <dbReference type="NCBI Taxonomy" id="2908839"/>
    <lineage>
        <taxon>Bacteria</taxon>
        <taxon>Bacillati</taxon>
        <taxon>Bacillota</taxon>
        <taxon>Bacilli</taxon>
        <taxon>Bacillales</taxon>
        <taxon>Paenibacillaceae</taxon>
        <taxon>Paenibacillus</taxon>
    </lineage>
</organism>
<dbReference type="RefSeq" id="WP_235122328.1">
    <property type="nucleotide sequence ID" value="NZ_CP090978.1"/>
</dbReference>
<accession>A0ABY3SP94</accession>
<proteinExistence type="predicted"/>
<feature type="region of interest" description="Disordered" evidence="1">
    <location>
        <begin position="1"/>
        <end position="21"/>
    </location>
</feature>
<sequence length="152" mass="17553">MSENQEQEQEHDRNKKHQRVAHSMDELDLIELQKESWADDAYQEFVRNGGLNRLPGMGKPLSVPTGDPLETVLRQANVQPPWVMLRSEIGTSMKKAMTLLRKSPNDSELVLILSDINKLIIELNGLAPSHTLHRVLVSKDNLAEQYERWYRR</sequence>
<evidence type="ECO:0000256" key="1">
    <source>
        <dbReference type="SAM" id="MobiDB-lite"/>
    </source>
</evidence>
<dbReference type="Proteomes" id="UP001649230">
    <property type="component" value="Chromosome"/>
</dbReference>
<protein>
    <submittedName>
        <fullName evidence="2">DUF1992 domain-containing protein</fullName>
    </submittedName>
</protein>
<gene>
    <name evidence="2" type="ORF">L0M14_12175</name>
</gene>
<keyword evidence="3" id="KW-1185">Reference proteome</keyword>
<evidence type="ECO:0000313" key="2">
    <source>
        <dbReference type="EMBL" id="UJF35771.1"/>
    </source>
</evidence>
<name>A0ABY3SP94_9BACL</name>
<dbReference type="EMBL" id="CP090978">
    <property type="protein sequence ID" value="UJF35771.1"/>
    <property type="molecule type" value="Genomic_DNA"/>
</dbReference>
<evidence type="ECO:0000313" key="3">
    <source>
        <dbReference type="Proteomes" id="UP001649230"/>
    </source>
</evidence>
<reference evidence="2 3" key="1">
    <citation type="journal article" date="2024" name="Int. J. Syst. Evol. Microbiol.">
        <title>Paenibacillus hexagrammi sp. nov., a novel bacterium isolated from the gut content of Hexagrammos agrammus.</title>
        <authorList>
            <person name="Jung H.K."/>
            <person name="Kim D.G."/>
            <person name="Zin H."/>
            <person name="Park J."/>
            <person name="Jung H."/>
            <person name="Kim Y.O."/>
            <person name="Kong H.J."/>
            <person name="Kim J.W."/>
            <person name="Kim Y.S."/>
        </authorList>
    </citation>
    <scope>NUCLEOTIDE SEQUENCE [LARGE SCALE GENOMIC DNA]</scope>
    <source>
        <strain evidence="2 3">YPD9-1</strain>
    </source>
</reference>